<evidence type="ECO:0000313" key="1">
    <source>
        <dbReference type="EMBL" id="MBX5026306.1"/>
    </source>
</evidence>
<gene>
    <name evidence="1" type="ORF">HJB63_27715</name>
</gene>
<dbReference type="RefSeq" id="WP_221128795.1">
    <property type="nucleotide sequence ID" value="NZ_JABDXQ010000003.1"/>
</dbReference>
<evidence type="ECO:0000313" key="2">
    <source>
        <dbReference type="Proteomes" id="UP000749740"/>
    </source>
</evidence>
<proteinExistence type="predicted"/>
<dbReference type="EMBL" id="JABDYC010000013">
    <property type="protein sequence ID" value="MBX5026306.1"/>
    <property type="molecule type" value="Genomic_DNA"/>
</dbReference>
<organism evidence="1 2">
    <name type="scientific">Rhizobium lentis</name>
    <dbReference type="NCBI Taxonomy" id="1138194"/>
    <lineage>
        <taxon>Bacteria</taxon>
        <taxon>Pseudomonadati</taxon>
        <taxon>Pseudomonadota</taxon>
        <taxon>Alphaproteobacteria</taxon>
        <taxon>Hyphomicrobiales</taxon>
        <taxon>Rhizobiaceae</taxon>
        <taxon>Rhizobium/Agrobacterium group</taxon>
        <taxon>Rhizobium</taxon>
    </lineage>
</organism>
<sequence length="137" mass="14909">MPGLFLVLSWHHRISRTRLQFPVSVRILEKIEASFAAATEVWPNQRDVKAPPTGIATPMMKLAAGLHSQSTAAANSSTAAIFVDHAVGDGATGTSSATSQAMPIALRLPIDLIWLNRPLRTRRSREANPLECRTLKT</sequence>
<name>A0A9Q3MHQ8_9HYPH</name>
<comment type="caution">
    <text evidence="1">The sequence shown here is derived from an EMBL/GenBank/DDBJ whole genome shotgun (WGS) entry which is preliminary data.</text>
</comment>
<dbReference type="Proteomes" id="UP000749740">
    <property type="component" value="Unassembled WGS sequence"/>
</dbReference>
<dbReference type="AlphaFoldDB" id="A0A9Q3MHQ8"/>
<reference evidence="1" key="1">
    <citation type="submission" date="2020-04" db="EMBL/GenBank/DDBJ databases">
        <title>Global-level population genomics: horizontal gene transfer, symbiosis and evolution in Rhizobia.</title>
        <authorList>
            <person name="Gai Y."/>
        </authorList>
    </citation>
    <scope>NUCLEOTIDE SEQUENCE</scope>
    <source>
        <strain evidence="1">BLR57</strain>
    </source>
</reference>
<protein>
    <submittedName>
        <fullName evidence="1">Uncharacterized protein</fullName>
    </submittedName>
</protein>
<accession>A0A9Q3MHQ8</accession>